<reference evidence="3" key="1">
    <citation type="submission" date="2022-08" db="EMBL/GenBank/DDBJ databases">
        <authorList>
            <person name="Marques A."/>
        </authorList>
    </citation>
    <scope>NUCLEOTIDE SEQUENCE</scope>
    <source>
        <strain evidence="3">RhyPub2mFocal</strain>
        <tissue evidence="3">Leaves</tissue>
    </source>
</reference>
<dbReference type="Pfam" id="PF00201">
    <property type="entry name" value="UDPGT"/>
    <property type="match status" value="1"/>
</dbReference>
<evidence type="ECO:0000256" key="1">
    <source>
        <dbReference type="ARBA" id="ARBA00009995"/>
    </source>
</evidence>
<sequence length="197" mass="22765">MSWLDQQPPKSVVYVAFGSLAIFSEVQFKELAHGLVLTGRPLLWVVRPDFTTGLSKEWVDDFLEENKEKCKIVDWAPQQQQVLAHESVACFMSHCGWNSTLEGLRNGLPFLCWPYFTDQFMNQSYICNVWGNGMKMESDESRIVYRERVRDRVEELLSSEEIAKKVQELKELAARNLSIGGTSYQNFKRLVNLMMGE</sequence>
<dbReference type="CDD" id="cd03784">
    <property type="entry name" value="GT1_Gtf-like"/>
    <property type="match status" value="1"/>
</dbReference>
<dbReference type="FunFam" id="3.40.50.2000:FF:000061">
    <property type="entry name" value="UDP-glycosyltransferase 83A1"/>
    <property type="match status" value="1"/>
</dbReference>
<dbReference type="GO" id="GO:0080043">
    <property type="term" value="F:quercetin 3-O-glucosyltransferase activity"/>
    <property type="evidence" value="ECO:0007669"/>
    <property type="project" value="TreeGrafter"/>
</dbReference>
<comment type="similarity">
    <text evidence="1">Belongs to the UDP-glycosyltransferase family.</text>
</comment>
<dbReference type="GO" id="GO:0080044">
    <property type="term" value="F:quercetin 7-O-glucosyltransferase activity"/>
    <property type="evidence" value="ECO:0007669"/>
    <property type="project" value="TreeGrafter"/>
</dbReference>
<dbReference type="Proteomes" id="UP001140206">
    <property type="component" value="Chromosome 4"/>
</dbReference>
<dbReference type="EMBL" id="JAMFTS010000004">
    <property type="protein sequence ID" value="KAJ4760090.1"/>
    <property type="molecule type" value="Genomic_DNA"/>
</dbReference>
<comment type="caution">
    <text evidence="3">The sequence shown here is derived from an EMBL/GenBank/DDBJ whole genome shotgun (WGS) entry which is preliminary data.</text>
</comment>
<dbReference type="SUPFAM" id="SSF53756">
    <property type="entry name" value="UDP-Glycosyltransferase/glycogen phosphorylase"/>
    <property type="match status" value="1"/>
</dbReference>
<name>A0AAV8CWW7_9POAL</name>
<evidence type="ECO:0000313" key="4">
    <source>
        <dbReference type="Proteomes" id="UP001140206"/>
    </source>
</evidence>
<accession>A0AAV8CWW7</accession>
<gene>
    <name evidence="3" type="ORF">LUZ62_070465</name>
</gene>
<dbReference type="AlphaFoldDB" id="A0AAV8CWW7"/>
<proteinExistence type="inferred from homology"/>
<organism evidence="3 4">
    <name type="scientific">Rhynchospora pubera</name>
    <dbReference type="NCBI Taxonomy" id="906938"/>
    <lineage>
        <taxon>Eukaryota</taxon>
        <taxon>Viridiplantae</taxon>
        <taxon>Streptophyta</taxon>
        <taxon>Embryophyta</taxon>
        <taxon>Tracheophyta</taxon>
        <taxon>Spermatophyta</taxon>
        <taxon>Magnoliopsida</taxon>
        <taxon>Liliopsida</taxon>
        <taxon>Poales</taxon>
        <taxon>Cyperaceae</taxon>
        <taxon>Cyperoideae</taxon>
        <taxon>Rhynchosporeae</taxon>
        <taxon>Rhynchospora</taxon>
    </lineage>
</organism>
<dbReference type="PANTHER" id="PTHR11926">
    <property type="entry name" value="GLUCOSYL/GLUCURONOSYL TRANSFERASES"/>
    <property type="match status" value="1"/>
</dbReference>
<dbReference type="InterPro" id="IPR002213">
    <property type="entry name" value="UDP_glucos_trans"/>
</dbReference>
<evidence type="ECO:0000256" key="2">
    <source>
        <dbReference type="ARBA" id="ARBA00022679"/>
    </source>
</evidence>
<dbReference type="Gene3D" id="3.40.50.2000">
    <property type="entry name" value="Glycogen Phosphorylase B"/>
    <property type="match status" value="2"/>
</dbReference>
<keyword evidence="4" id="KW-1185">Reference proteome</keyword>
<evidence type="ECO:0000313" key="3">
    <source>
        <dbReference type="EMBL" id="KAJ4760090.1"/>
    </source>
</evidence>
<protein>
    <submittedName>
        <fullName evidence="3">UDP-glycosyltransferase 83A1</fullName>
    </submittedName>
</protein>
<keyword evidence="2" id="KW-0808">Transferase</keyword>
<dbReference type="PANTHER" id="PTHR11926:SF1412">
    <property type="entry name" value="UDP-GLYCOSYLTRANSFERASE 83A1-LIKE"/>
    <property type="match status" value="1"/>
</dbReference>